<dbReference type="AlphaFoldDB" id="A0A221KJB3"/>
<dbReference type="InterPro" id="IPR001789">
    <property type="entry name" value="Sig_transdc_resp-reg_receiver"/>
</dbReference>
<evidence type="ECO:0000256" key="1">
    <source>
        <dbReference type="ARBA" id="ARBA00022553"/>
    </source>
</evidence>
<dbReference type="OrthoDB" id="9763857at2"/>
<evidence type="ECO:0000259" key="3">
    <source>
        <dbReference type="PROSITE" id="PS50110"/>
    </source>
</evidence>
<sequence>MKPVLSVVELARLKRAAAAVNQNAPPVRPKVLFVDDEERILRAMQALFRPIYDVTVTTDGHEALALLRQQHFHVLVSDQRMPEIEGIEVLRQAKAISPHTVRLLLTGYSDLSAIIASINDGEVFRYLQKPWMNEELQATLAKAVDAGVALAQSDMAAATPSHAVTASAEPIELPSASQPLSLKSPATLVEGTRVLFIEHALEAYQVFIAEGYTDVRTLSATTPEDALELMHDHEVSVVVVAVDGANASNVGFLHLLKREHPHVVSIVISDMADSGAVVNLINTARVFRVLFRPVKPGVLLMYINSAQKQAAHFRATPAALKTQQVVESTPQTPRDSTELGSRLGQRLMSIKSFFRRH</sequence>
<organism evidence="4 5">
    <name type="scientific">Vitreoscilla filiformis</name>
    <dbReference type="NCBI Taxonomy" id="63"/>
    <lineage>
        <taxon>Bacteria</taxon>
        <taxon>Pseudomonadati</taxon>
        <taxon>Pseudomonadota</taxon>
        <taxon>Betaproteobacteria</taxon>
        <taxon>Neisseriales</taxon>
        <taxon>Neisseriaceae</taxon>
        <taxon>Vitreoscilla</taxon>
    </lineage>
</organism>
<keyword evidence="5" id="KW-1185">Reference proteome</keyword>
<keyword evidence="4" id="KW-0614">Plasmid</keyword>
<dbReference type="PROSITE" id="PS50110">
    <property type="entry name" value="RESPONSE_REGULATORY"/>
    <property type="match status" value="1"/>
</dbReference>
<gene>
    <name evidence="4" type="ORF">VITFI_CDS3339</name>
</gene>
<reference evidence="4 5" key="1">
    <citation type="submission" date="2017-07" db="EMBL/GenBank/DDBJ databases">
        <title>Complete Genome Sequence of the cosmetic ferment Vitreoscilla filiformis (ATCC15551).</title>
        <authorList>
            <person name="Contreras S."/>
            <person name="Sagory-Zalkind P."/>
            <person name="Blanquart H."/>
            <person name="Iltis A."/>
            <person name="Morand S.C."/>
        </authorList>
    </citation>
    <scope>NUCLEOTIDE SEQUENCE [LARGE SCALE GENOMIC DNA]</scope>
    <source>
        <strain evidence="4 5">ATCC 15551</strain>
        <plasmid evidence="5">Plasmid pvf1</plasmid>
    </source>
</reference>
<evidence type="ECO:0000313" key="4">
    <source>
        <dbReference type="EMBL" id="ASM79116.1"/>
    </source>
</evidence>
<feature type="domain" description="Response regulatory" evidence="3">
    <location>
        <begin position="30"/>
        <end position="144"/>
    </location>
</feature>
<keyword evidence="1 2" id="KW-0597">Phosphoprotein</keyword>
<dbReference type="CDD" id="cd17569">
    <property type="entry name" value="REC_HupR-like"/>
    <property type="match status" value="1"/>
</dbReference>
<name>A0A221KJB3_VITFI</name>
<feature type="modified residue" description="4-aspartylphosphate" evidence="2">
    <location>
        <position position="78"/>
    </location>
</feature>
<dbReference type="PANTHER" id="PTHR44591:SF19">
    <property type="entry name" value="TWO-COMPONENT RESPONSE REGULATOR-RELATED"/>
    <property type="match status" value="1"/>
</dbReference>
<dbReference type="Proteomes" id="UP000199729">
    <property type="component" value="Plasmid pVF1"/>
</dbReference>
<dbReference type="Gene3D" id="3.40.50.2300">
    <property type="match status" value="2"/>
</dbReference>
<dbReference type="PANTHER" id="PTHR44591">
    <property type="entry name" value="STRESS RESPONSE REGULATOR PROTEIN 1"/>
    <property type="match status" value="1"/>
</dbReference>
<dbReference type="RefSeq" id="WP_089418280.1">
    <property type="nucleotide sequence ID" value="NZ_CP022424.1"/>
</dbReference>
<protein>
    <recommendedName>
        <fullName evidence="3">Response regulatory domain-containing protein</fullName>
    </recommendedName>
</protein>
<evidence type="ECO:0000256" key="2">
    <source>
        <dbReference type="PROSITE-ProRule" id="PRU00169"/>
    </source>
</evidence>
<geneLocation type="plasmid" evidence="5">
    <name>pvf1</name>
</geneLocation>
<evidence type="ECO:0000313" key="5">
    <source>
        <dbReference type="Proteomes" id="UP000199729"/>
    </source>
</evidence>
<dbReference type="SUPFAM" id="SSF52172">
    <property type="entry name" value="CheY-like"/>
    <property type="match status" value="2"/>
</dbReference>
<dbReference type="SMART" id="SM00448">
    <property type="entry name" value="REC"/>
    <property type="match status" value="1"/>
</dbReference>
<dbReference type="GO" id="GO:0000160">
    <property type="term" value="P:phosphorelay signal transduction system"/>
    <property type="evidence" value="ECO:0007669"/>
    <property type="project" value="InterPro"/>
</dbReference>
<dbReference type="EMBL" id="CP022424">
    <property type="protein sequence ID" value="ASM79116.1"/>
    <property type="molecule type" value="Genomic_DNA"/>
</dbReference>
<proteinExistence type="predicted"/>
<dbReference type="Pfam" id="PF00072">
    <property type="entry name" value="Response_reg"/>
    <property type="match status" value="1"/>
</dbReference>
<dbReference type="KEGG" id="vff:VITFI_CDS3339"/>
<accession>A0A221KJB3</accession>
<dbReference type="InterPro" id="IPR050595">
    <property type="entry name" value="Bact_response_regulator"/>
</dbReference>
<dbReference type="InterPro" id="IPR011006">
    <property type="entry name" value="CheY-like_superfamily"/>
</dbReference>